<dbReference type="OrthoDB" id="3202436at2759"/>
<proteinExistence type="predicted"/>
<evidence type="ECO:0000313" key="3">
    <source>
        <dbReference type="Proteomes" id="UP000799118"/>
    </source>
</evidence>
<organism evidence="2 3">
    <name type="scientific">Gymnopus androsaceus JB14</name>
    <dbReference type="NCBI Taxonomy" id="1447944"/>
    <lineage>
        <taxon>Eukaryota</taxon>
        <taxon>Fungi</taxon>
        <taxon>Dikarya</taxon>
        <taxon>Basidiomycota</taxon>
        <taxon>Agaricomycotina</taxon>
        <taxon>Agaricomycetes</taxon>
        <taxon>Agaricomycetidae</taxon>
        <taxon>Agaricales</taxon>
        <taxon>Marasmiineae</taxon>
        <taxon>Omphalotaceae</taxon>
        <taxon>Gymnopus</taxon>
    </lineage>
</organism>
<dbReference type="Pfam" id="PF20415">
    <property type="entry name" value="DUF6699"/>
    <property type="match status" value="1"/>
</dbReference>
<feature type="non-terminal residue" evidence="2">
    <location>
        <position position="1"/>
    </location>
</feature>
<keyword evidence="3" id="KW-1185">Reference proteome</keyword>
<accession>A0A6A4HG25</accession>
<gene>
    <name evidence="2" type="ORF">BT96DRAFT_825501</name>
</gene>
<dbReference type="EMBL" id="ML769522">
    <property type="protein sequence ID" value="KAE9395935.1"/>
    <property type="molecule type" value="Genomic_DNA"/>
</dbReference>
<sequence>IPLSEWKAWSYYARPCVNGVEVNNLSPGPDLTVDLDLQEVFDHLKSSDGTPHPERWIPGRKHPSLPPRPALWKRVDPNEPLPFPWELQLNPLLTHSLVSIPDYTPIYWNISHRTSLIFFLTDNGELEFVFENDLCQPATYPFVTHMYICSYAFAPEWNVQHKLQWPVMIQSRDGITCEDFFLGIFDNFQQHVRHSEFDKWDSEIKETVLRSHHSRPHLGTRNDDFVKRVDFLRDNVYFRGLSPSLNMEGWTLLLGPEPPMMRRPRDATS</sequence>
<feature type="domain" description="DUF6699" evidence="1">
    <location>
        <begin position="106"/>
        <end position="243"/>
    </location>
</feature>
<dbReference type="InterPro" id="IPR046522">
    <property type="entry name" value="DUF6699"/>
</dbReference>
<reference evidence="2" key="1">
    <citation type="journal article" date="2019" name="Environ. Microbiol.">
        <title>Fungal ecological strategies reflected in gene transcription - a case study of two litter decomposers.</title>
        <authorList>
            <person name="Barbi F."/>
            <person name="Kohler A."/>
            <person name="Barry K."/>
            <person name="Baskaran P."/>
            <person name="Daum C."/>
            <person name="Fauchery L."/>
            <person name="Ihrmark K."/>
            <person name="Kuo A."/>
            <person name="LaButti K."/>
            <person name="Lipzen A."/>
            <person name="Morin E."/>
            <person name="Grigoriev I.V."/>
            <person name="Henrissat B."/>
            <person name="Lindahl B."/>
            <person name="Martin F."/>
        </authorList>
    </citation>
    <scope>NUCLEOTIDE SEQUENCE</scope>
    <source>
        <strain evidence="2">JB14</strain>
    </source>
</reference>
<evidence type="ECO:0000313" key="2">
    <source>
        <dbReference type="EMBL" id="KAE9395935.1"/>
    </source>
</evidence>
<evidence type="ECO:0000259" key="1">
    <source>
        <dbReference type="Pfam" id="PF20415"/>
    </source>
</evidence>
<protein>
    <recommendedName>
        <fullName evidence="1">DUF6699 domain-containing protein</fullName>
    </recommendedName>
</protein>
<dbReference type="AlphaFoldDB" id="A0A6A4HG25"/>
<name>A0A6A4HG25_9AGAR</name>
<dbReference type="Proteomes" id="UP000799118">
    <property type="component" value="Unassembled WGS sequence"/>
</dbReference>